<evidence type="ECO:0000313" key="14">
    <source>
        <dbReference type="EMBL" id="SDH41093.1"/>
    </source>
</evidence>
<comment type="cofactor">
    <cofactor evidence="12">
        <name>pyridoxal 5'-phosphate</name>
        <dbReference type="ChEBI" id="CHEBI:597326"/>
    </cofactor>
    <text evidence="12">Binds 1 pyridoxal phosphate per subunit.</text>
</comment>
<comment type="subunit">
    <text evidence="12">Homodimer.</text>
</comment>
<feature type="binding site" evidence="12">
    <location>
        <position position="196"/>
    </location>
    <ligand>
        <name>pyridoxal 5'-phosphate</name>
        <dbReference type="ChEBI" id="CHEBI:597326"/>
    </ligand>
</feature>
<dbReference type="PIRSF" id="PIRSF000525">
    <property type="entry name" value="SerC"/>
    <property type="match status" value="1"/>
</dbReference>
<dbReference type="Gene3D" id="3.90.1150.10">
    <property type="entry name" value="Aspartate Aminotransferase, domain 1"/>
    <property type="match status" value="1"/>
</dbReference>
<dbReference type="Gene3D" id="3.40.640.10">
    <property type="entry name" value="Type I PLP-dependent aspartate aminotransferase-like (Major domain)"/>
    <property type="match status" value="1"/>
</dbReference>
<dbReference type="GO" id="GO:0008615">
    <property type="term" value="P:pyridoxine biosynthetic process"/>
    <property type="evidence" value="ECO:0007669"/>
    <property type="project" value="UniProtKB-UniRule"/>
</dbReference>
<evidence type="ECO:0000256" key="6">
    <source>
        <dbReference type="ARBA" id="ARBA00022679"/>
    </source>
</evidence>
<feature type="binding site" evidence="12">
    <location>
        <begin position="238"/>
        <end position="239"/>
    </location>
    <ligand>
        <name>pyridoxal 5'-phosphate</name>
        <dbReference type="ChEBI" id="CHEBI:597326"/>
    </ligand>
</feature>
<dbReference type="GO" id="GO:0006564">
    <property type="term" value="P:L-serine biosynthetic process"/>
    <property type="evidence" value="ECO:0007669"/>
    <property type="project" value="UniProtKB-UniRule"/>
</dbReference>
<dbReference type="CDD" id="cd00611">
    <property type="entry name" value="PSAT_like"/>
    <property type="match status" value="1"/>
</dbReference>
<feature type="binding site" evidence="12">
    <location>
        <position position="103"/>
    </location>
    <ligand>
        <name>pyridoxal 5'-phosphate</name>
        <dbReference type="ChEBI" id="CHEBI:597326"/>
    </ligand>
</feature>
<dbReference type="GO" id="GO:0030170">
    <property type="term" value="F:pyridoxal phosphate binding"/>
    <property type="evidence" value="ECO:0007669"/>
    <property type="project" value="UniProtKB-UniRule"/>
</dbReference>
<dbReference type="GO" id="GO:0004648">
    <property type="term" value="F:O-phospho-L-serine:2-oxoglutarate aminotransferase activity"/>
    <property type="evidence" value="ECO:0007669"/>
    <property type="project" value="UniProtKB-UniRule"/>
</dbReference>
<evidence type="ECO:0000256" key="7">
    <source>
        <dbReference type="ARBA" id="ARBA00022898"/>
    </source>
</evidence>
<dbReference type="NCBIfam" id="TIGR01364">
    <property type="entry name" value="serC_1"/>
    <property type="match status" value="1"/>
</dbReference>
<gene>
    <name evidence="12" type="primary">serC</name>
    <name evidence="14" type="ORF">SAMN05216272_101418</name>
</gene>
<feature type="domain" description="Aminotransferase class V" evidence="13">
    <location>
        <begin position="6"/>
        <end position="349"/>
    </location>
</feature>
<accession>A0A1G8C729</accession>
<comment type="pathway">
    <text evidence="2 12">Amino-acid biosynthesis; L-serine biosynthesis; L-serine from 3-phospho-D-glycerate: step 2/3.</text>
</comment>
<organism evidence="14 15">
    <name type="scientific">Pseudomonas panipatensis</name>
    <dbReference type="NCBI Taxonomy" id="428992"/>
    <lineage>
        <taxon>Bacteria</taxon>
        <taxon>Pseudomonadati</taxon>
        <taxon>Pseudomonadota</taxon>
        <taxon>Gammaproteobacteria</taxon>
        <taxon>Pseudomonadales</taxon>
        <taxon>Pseudomonadaceae</taxon>
        <taxon>Pseudomonas</taxon>
    </lineage>
</organism>
<keyword evidence="6 12" id="KW-0808">Transferase</keyword>
<keyword evidence="8 12" id="KW-0664">Pyridoxine biosynthesis</keyword>
<comment type="catalytic activity">
    <reaction evidence="10 12">
        <text>4-(phosphooxy)-L-threonine + 2-oxoglutarate = (R)-3-hydroxy-2-oxo-4-phosphooxybutanoate + L-glutamate</text>
        <dbReference type="Rhea" id="RHEA:16573"/>
        <dbReference type="ChEBI" id="CHEBI:16810"/>
        <dbReference type="ChEBI" id="CHEBI:29985"/>
        <dbReference type="ChEBI" id="CHEBI:58452"/>
        <dbReference type="ChEBI" id="CHEBI:58538"/>
        <dbReference type="EC" id="2.6.1.52"/>
    </reaction>
</comment>
<dbReference type="OrthoDB" id="9809412at2"/>
<dbReference type="RefSeq" id="WP_090260355.1">
    <property type="nucleotide sequence ID" value="NZ_FNDS01000001.1"/>
</dbReference>
<dbReference type="EMBL" id="FNDS01000001">
    <property type="protein sequence ID" value="SDH41093.1"/>
    <property type="molecule type" value="Genomic_DNA"/>
</dbReference>
<sequence length="361" mass="39895">MSKRAYNFCAGPAALPTEVLERARDELLDWQGKGLSVMEMSHRSDEYVAIAEKAEQDLRDLLSIPSNYKVLFLQGGASQQFAEIPLNLLPEDGVADYVETGIWSKKAIEEARRFGNVNVVASASQYDYFAIPGQNEWNLTPGAAYLHYASNETIGGLEFDWVPEAGDVPLVVDMSSDILSRPIDVSRFGLIYAGAQKNIGPSGLVVVIVREDLLGRARSICPTMLNYKIAADNGSMYNTPATYSWYLSGLVFQWLKDQGGVEAMEKRNRAKKDLLYKAIDASEFYTNPIQPSARSWMNVPFRLADEKLDKAFLVGAEARGLLNLKGHRSVGGMRASIYNALGLDAVEALVAYMAEFEKEHG</sequence>
<dbReference type="InterPro" id="IPR000192">
    <property type="entry name" value="Aminotrans_V_dom"/>
</dbReference>
<keyword evidence="9 12" id="KW-0718">Serine biosynthesis</keyword>
<protein>
    <recommendedName>
        <fullName evidence="12">Phosphoserine aminotransferase</fullName>
        <ecNumber evidence="12">2.6.1.52</ecNumber>
    </recommendedName>
    <alternativeName>
        <fullName evidence="12">Phosphohydroxythreonine aminotransferase</fullName>
        <shortName evidence="12">PSAT</shortName>
    </alternativeName>
</protein>
<evidence type="ECO:0000256" key="9">
    <source>
        <dbReference type="ARBA" id="ARBA00023299"/>
    </source>
</evidence>
<keyword evidence="5 12" id="KW-0028">Amino-acid biosynthesis</keyword>
<proteinExistence type="inferred from homology"/>
<evidence type="ECO:0000256" key="5">
    <source>
        <dbReference type="ARBA" id="ARBA00022605"/>
    </source>
</evidence>
<comment type="catalytic activity">
    <reaction evidence="11 12">
        <text>O-phospho-L-serine + 2-oxoglutarate = 3-phosphooxypyruvate + L-glutamate</text>
        <dbReference type="Rhea" id="RHEA:14329"/>
        <dbReference type="ChEBI" id="CHEBI:16810"/>
        <dbReference type="ChEBI" id="CHEBI:18110"/>
        <dbReference type="ChEBI" id="CHEBI:29985"/>
        <dbReference type="ChEBI" id="CHEBI:57524"/>
        <dbReference type="EC" id="2.6.1.52"/>
    </reaction>
</comment>
<dbReference type="FunFam" id="3.40.640.10:FF:000010">
    <property type="entry name" value="Phosphoserine aminotransferase"/>
    <property type="match status" value="1"/>
</dbReference>
<dbReference type="InterPro" id="IPR015421">
    <property type="entry name" value="PyrdxlP-dep_Trfase_major"/>
</dbReference>
<evidence type="ECO:0000256" key="10">
    <source>
        <dbReference type="ARBA" id="ARBA00047630"/>
    </source>
</evidence>
<dbReference type="PANTHER" id="PTHR43247:SF1">
    <property type="entry name" value="PHOSPHOSERINE AMINOTRANSFERASE"/>
    <property type="match status" value="1"/>
</dbReference>
<dbReference type="GO" id="GO:0005737">
    <property type="term" value="C:cytoplasm"/>
    <property type="evidence" value="ECO:0007669"/>
    <property type="project" value="UniProtKB-SubCell"/>
</dbReference>
<comment type="function">
    <text evidence="12">Catalyzes the reversible conversion of 3-phosphohydroxypyruvate to phosphoserine and of 3-hydroxy-2-oxo-4-phosphonooxybutanoate to phosphohydroxythreonine.</text>
</comment>
<dbReference type="UniPathway" id="UPA00135">
    <property type="reaction ID" value="UER00197"/>
</dbReference>
<dbReference type="HAMAP" id="MF_00160">
    <property type="entry name" value="SerC_aminotrans_5"/>
    <property type="match status" value="1"/>
</dbReference>
<dbReference type="EC" id="2.6.1.52" evidence="12"/>
<feature type="binding site" evidence="12">
    <location>
        <position position="43"/>
    </location>
    <ligand>
        <name>L-glutamate</name>
        <dbReference type="ChEBI" id="CHEBI:29985"/>
    </ligand>
</feature>
<dbReference type="UniPathway" id="UPA00244">
    <property type="reaction ID" value="UER00311"/>
</dbReference>
<dbReference type="AlphaFoldDB" id="A0A1G8C729"/>
<evidence type="ECO:0000256" key="1">
    <source>
        <dbReference type="ARBA" id="ARBA00004915"/>
    </source>
</evidence>
<evidence type="ECO:0000256" key="2">
    <source>
        <dbReference type="ARBA" id="ARBA00005099"/>
    </source>
</evidence>
<feature type="binding site" evidence="12">
    <location>
        <begin position="77"/>
        <end position="78"/>
    </location>
    <ligand>
        <name>pyridoxal 5'-phosphate</name>
        <dbReference type="ChEBI" id="CHEBI:597326"/>
    </ligand>
</feature>
<evidence type="ECO:0000313" key="15">
    <source>
        <dbReference type="Proteomes" id="UP000199636"/>
    </source>
</evidence>
<feature type="binding site" evidence="12">
    <location>
        <position position="153"/>
    </location>
    <ligand>
        <name>pyridoxal 5'-phosphate</name>
        <dbReference type="ChEBI" id="CHEBI:597326"/>
    </ligand>
</feature>
<evidence type="ECO:0000256" key="11">
    <source>
        <dbReference type="ARBA" id="ARBA00049007"/>
    </source>
</evidence>
<evidence type="ECO:0000256" key="3">
    <source>
        <dbReference type="ARBA" id="ARBA00006904"/>
    </source>
</evidence>
<evidence type="ECO:0000259" key="13">
    <source>
        <dbReference type="Pfam" id="PF00266"/>
    </source>
</evidence>
<comment type="subcellular location">
    <subcellularLocation>
        <location evidence="12">Cytoplasm</location>
    </subcellularLocation>
</comment>
<evidence type="ECO:0000256" key="12">
    <source>
        <dbReference type="HAMAP-Rule" id="MF_00160"/>
    </source>
</evidence>
<keyword evidence="15" id="KW-1185">Reference proteome</keyword>
<keyword evidence="12" id="KW-0963">Cytoplasm</keyword>
<dbReference type="FunFam" id="3.90.1150.10:FF:000006">
    <property type="entry name" value="Phosphoserine aminotransferase"/>
    <property type="match status" value="1"/>
</dbReference>
<keyword evidence="4 12" id="KW-0032">Aminotransferase</keyword>
<evidence type="ECO:0000256" key="4">
    <source>
        <dbReference type="ARBA" id="ARBA00022576"/>
    </source>
</evidence>
<evidence type="ECO:0000256" key="8">
    <source>
        <dbReference type="ARBA" id="ARBA00023096"/>
    </source>
</evidence>
<feature type="modified residue" description="N6-(pyridoxal phosphate)lysine" evidence="12">
    <location>
        <position position="197"/>
    </location>
</feature>
<dbReference type="SUPFAM" id="SSF53383">
    <property type="entry name" value="PLP-dependent transferases"/>
    <property type="match status" value="1"/>
</dbReference>
<dbReference type="InterPro" id="IPR015424">
    <property type="entry name" value="PyrdxlP-dep_Trfase"/>
</dbReference>
<comment type="pathway">
    <text evidence="1 12">Cofactor biosynthesis; pyridoxine 5'-phosphate biosynthesis; pyridoxine 5'-phosphate from D-erythrose 4-phosphate: step 3/5.</text>
</comment>
<dbReference type="InterPro" id="IPR015422">
    <property type="entry name" value="PyrdxlP-dep_Trfase_small"/>
</dbReference>
<dbReference type="InterPro" id="IPR022278">
    <property type="entry name" value="Pser_aminoTfrase"/>
</dbReference>
<comment type="similarity">
    <text evidence="3 12">Belongs to the class-V pyridoxal-phosphate-dependent aminotransferase family. SerC subfamily.</text>
</comment>
<dbReference type="Pfam" id="PF00266">
    <property type="entry name" value="Aminotran_5"/>
    <property type="match status" value="1"/>
</dbReference>
<reference evidence="15" key="1">
    <citation type="submission" date="2016-10" db="EMBL/GenBank/DDBJ databases">
        <authorList>
            <person name="Varghese N."/>
            <person name="Submissions S."/>
        </authorList>
    </citation>
    <scope>NUCLEOTIDE SEQUENCE [LARGE SCALE GENOMIC DNA]</scope>
    <source>
        <strain evidence="15">CCM 7469</strain>
    </source>
</reference>
<feature type="binding site" evidence="12">
    <location>
        <position position="173"/>
    </location>
    <ligand>
        <name>pyridoxal 5'-phosphate</name>
        <dbReference type="ChEBI" id="CHEBI:597326"/>
    </ligand>
</feature>
<dbReference type="PANTHER" id="PTHR43247">
    <property type="entry name" value="PHOSPHOSERINE AMINOTRANSFERASE"/>
    <property type="match status" value="1"/>
</dbReference>
<dbReference type="NCBIfam" id="NF003764">
    <property type="entry name" value="PRK05355.1"/>
    <property type="match status" value="1"/>
</dbReference>
<dbReference type="STRING" id="428992.SAMN05216272_101418"/>
<comment type="caution">
    <text evidence="12">Lacks conserved residue(s) required for the propagation of feature annotation.</text>
</comment>
<name>A0A1G8C729_9PSED</name>
<keyword evidence="7 12" id="KW-0663">Pyridoxal phosphate</keyword>
<dbReference type="Proteomes" id="UP000199636">
    <property type="component" value="Unassembled WGS sequence"/>
</dbReference>